<dbReference type="Proteomes" id="UP000050360">
    <property type="component" value="Unassembled WGS sequence"/>
</dbReference>
<sequence length="184" mass="21431">MMNDLQRLFTKKNLVILKDLSSKNETYIREISENTGVSPAQVHQAIKIFKKLGFIREKKLKNKKILSLYPNNLLLSKIRQLININDMLNHSSFKELNKHGIVGIYGSFAAGKDTLQSDIDMWIYTKNHSDAIKLKNITRKIETDFRKEVKLLLLTDKKIKDLKENDPEFYFRLKLTSAGEDIFD</sequence>
<comment type="caution">
    <text evidence="2">The sequence shown here is derived from an EMBL/GenBank/DDBJ whole genome shotgun (WGS) entry which is preliminary data.</text>
</comment>
<dbReference type="InterPro" id="IPR036388">
    <property type="entry name" value="WH-like_DNA-bd_sf"/>
</dbReference>
<evidence type="ECO:0000259" key="1">
    <source>
        <dbReference type="Pfam" id="PF18765"/>
    </source>
</evidence>
<keyword evidence="2" id="KW-0808">Transferase</keyword>
<dbReference type="CDD" id="cd00090">
    <property type="entry name" value="HTH_ARSR"/>
    <property type="match status" value="1"/>
</dbReference>
<dbReference type="Pfam" id="PF18765">
    <property type="entry name" value="Polbeta"/>
    <property type="match status" value="1"/>
</dbReference>
<dbReference type="InterPro" id="IPR011991">
    <property type="entry name" value="ArsR-like_HTH"/>
</dbReference>
<protein>
    <submittedName>
        <fullName evidence="2">Nucleotidyltransferase domain protein</fullName>
    </submittedName>
</protein>
<dbReference type="SUPFAM" id="SSF46785">
    <property type="entry name" value="Winged helix' DNA-binding domain"/>
    <property type="match status" value="1"/>
</dbReference>
<evidence type="ECO:0000313" key="3">
    <source>
        <dbReference type="Proteomes" id="UP000050360"/>
    </source>
</evidence>
<organism evidence="2 3">
    <name type="scientific">Candidatus Methanoperedens nitratireducens</name>
    <dbReference type="NCBI Taxonomy" id="1392998"/>
    <lineage>
        <taxon>Archaea</taxon>
        <taxon>Methanobacteriati</taxon>
        <taxon>Methanobacteriota</taxon>
        <taxon>Stenosarchaea group</taxon>
        <taxon>Methanomicrobia</taxon>
        <taxon>Methanosarcinales</taxon>
        <taxon>ANME-2 cluster</taxon>
        <taxon>Candidatus Methanoperedentaceae</taxon>
        <taxon>Candidatus Methanoperedens</taxon>
    </lineage>
</organism>
<dbReference type="InterPro" id="IPR041633">
    <property type="entry name" value="Polbeta"/>
</dbReference>
<evidence type="ECO:0000313" key="2">
    <source>
        <dbReference type="EMBL" id="KPQ44192.1"/>
    </source>
</evidence>
<dbReference type="Pfam" id="PF25212">
    <property type="entry name" value="HVO_A0114"/>
    <property type="match status" value="1"/>
</dbReference>
<gene>
    <name evidence="2" type="ORF">MPEBLZ_01255</name>
</gene>
<dbReference type="Gene3D" id="3.30.460.10">
    <property type="entry name" value="Beta Polymerase, domain 2"/>
    <property type="match status" value="1"/>
</dbReference>
<name>A0A0P8A7S3_9EURY</name>
<dbReference type="SUPFAM" id="SSF81301">
    <property type="entry name" value="Nucleotidyltransferase"/>
    <property type="match status" value="1"/>
</dbReference>
<dbReference type="Gene3D" id="1.10.10.10">
    <property type="entry name" value="Winged helix-like DNA-binding domain superfamily/Winged helix DNA-binding domain"/>
    <property type="match status" value="1"/>
</dbReference>
<feature type="domain" description="Polymerase beta nucleotidyltransferase" evidence="1">
    <location>
        <begin position="97"/>
        <end position="158"/>
    </location>
</feature>
<dbReference type="CDD" id="cd05403">
    <property type="entry name" value="NT_KNTase_like"/>
    <property type="match status" value="1"/>
</dbReference>
<accession>A0A0P8A7S3</accession>
<proteinExistence type="predicted"/>
<dbReference type="GO" id="GO:0016740">
    <property type="term" value="F:transferase activity"/>
    <property type="evidence" value="ECO:0007669"/>
    <property type="project" value="UniProtKB-KW"/>
</dbReference>
<dbReference type="EMBL" id="LKCM01000104">
    <property type="protein sequence ID" value="KPQ44192.1"/>
    <property type="molecule type" value="Genomic_DNA"/>
</dbReference>
<dbReference type="InterPro" id="IPR036390">
    <property type="entry name" value="WH_DNA-bd_sf"/>
</dbReference>
<reference evidence="2 3" key="1">
    <citation type="submission" date="2015-09" db="EMBL/GenBank/DDBJ databases">
        <title>A metagenomics-based metabolic model of nitrate-dependent anaerobic oxidation of methane by Methanoperedens-like archaea.</title>
        <authorList>
            <person name="Arshad A."/>
            <person name="Speth D.R."/>
            <person name="De Graaf R.M."/>
            <person name="Op Den Camp H.J."/>
            <person name="Jetten M.S."/>
            <person name="Welte C.U."/>
        </authorList>
    </citation>
    <scope>NUCLEOTIDE SEQUENCE [LARGE SCALE GENOMIC DNA]</scope>
</reference>
<dbReference type="AlphaFoldDB" id="A0A0P8A7S3"/>
<dbReference type="InterPro" id="IPR043519">
    <property type="entry name" value="NT_sf"/>
</dbReference>